<evidence type="ECO:0000313" key="1">
    <source>
        <dbReference type="EMBL" id="KAF3605197.1"/>
    </source>
</evidence>
<evidence type="ECO:0000313" key="2">
    <source>
        <dbReference type="Proteomes" id="UP000266723"/>
    </source>
</evidence>
<accession>A0ABQ7ENS8</accession>
<protein>
    <submittedName>
        <fullName evidence="1">Uncharacterized protein</fullName>
    </submittedName>
</protein>
<keyword evidence="2" id="KW-1185">Reference proteome</keyword>
<sequence length="68" mass="7575">MLTEVKCKSLALRKTHIIPLSSAISRFADGVNASRSWKRTLPVWSRVIQATPKIAISPVHMNVALNYT</sequence>
<reference evidence="1 2" key="1">
    <citation type="journal article" date="2020" name="BMC Genomics">
        <title>Intraspecific diversification of the crop wild relative Brassica cretica Lam. using demographic model selection.</title>
        <authorList>
            <person name="Kioukis A."/>
            <person name="Michalopoulou V.A."/>
            <person name="Briers L."/>
            <person name="Pirintsos S."/>
            <person name="Studholme D.J."/>
            <person name="Pavlidis P."/>
            <person name="Sarris P.F."/>
        </authorList>
    </citation>
    <scope>NUCLEOTIDE SEQUENCE [LARGE SCALE GENOMIC DNA]</scope>
    <source>
        <strain evidence="2">cv. PFS-1207/04</strain>
    </source>
</reference>
<dbReference type="Proteomes" id="UP000266723">
    <property type="component" value="Unassembled WGS sequence"/>
</dbReference>
<organism evidence="1 2">
    <name type="scientific">Brassica cretica</name>
    <name type="common">Mustard</name>
    <dbReference type="NCBI Taxonomy" id="69181"/>
    <lineage>
        <taxon>Eukaryota</taxon>
        <taxon>Viridiplantae</taxon>
        <taxon>Streptophyta</taxon>
        <taxon>Embryophyta</taxon>
        <taxon>Tracheophyta</taxon>
        <taxon>Spermatophyta</taxon>
        <taxon>Magnoliopsida</taxon>
        <taxon>eudicotyledons</taxon>
        <taxon>Gunneridae</taxon>
        <taxon>Pentapetalae</taxon>
        <taxon>rosids</taxon>
        <taxon>malvids</taxon>
        <taxon>Brassicales</taxon>
        <taxon>Brassicaceae</taxon>
        <taxon>Brassiceae</taxon>
        <taxon>Brassica</taxon>
    </lineage>
</organism>
<comment type="caution">
    <text evidence="1">The sequence shown here is derived from an EMBL/GenBank/DDBJ whole genome shotgun (WGS) entry which is preliminary data.</text>
</comment>
<name>A0ABQ7ENS8_BRACR</name>
<gene>
    <name evidence="1" type="ORF">DY000_02047656</name>
</gene>
<proteinExistence type="predicted"/>
<dbReference type="EMBL" id="QGKV02000297">
    <property type="protein sequence ID" value="KAF3605197.1"/>
    <property type="molecule type" value="Genomic_DNA"/>
</dbReference>